<evidence type="ECO:0000313" key="1">
    <source>
        <dbReference type="EMBL" id="RHX83732.1"/>
    </source>
</evidence>
<comment type="caution">
    <text evidence="1">The sequence shown here is derived from an EMBL/GenBank/DDBJ whole genome shotgun (WGS) entry which is preliminary data.</text>
</comment>
<dbReference type="AlphaFoldDB" id="A0A8B3CJL1"/>
<dbReference type="Proteomes" id="UP000266669">
    <property type="component" value="Unassembled WGS sequence"/>
</dbReference>
<name>A0A8B3CJL1_9LEPT</name>
<organism evidence="1 2">
    <name type="scientific">Leptospira stimsonii</name>
    <dbReference type="NCBI Taxonomy" id="2202203"/>
    <lineage>
        <taxon>Bacteria</taxon>
        <taxon>Pseudomonadati</taxon>
        <taxon>Spirochaetota</taxon>
        <taxon>Spirochaetia</taxon>
        <taxon>Leptospirales</taxon>
        <taxon>Leptospiraceae</taxon>
        <taxon>Leptospira</taxon>
    </lineage>
</organism>
<gene>
    <name evidence="1" type="ORF">DLM78_19760</name>
</gene>
<accession>A0A8B3CJL1</accession>
<evidence type="ECO:0000313" key="2">
    <source>
        <dbReference type="Proteomes" id="UP000266669"/>
    </source>
</evidence>
<sequence>MDDRIRESEYILIRRLNENDFTSISKTAASSLLKNLRFVRGPWIDFAERKQSSFLQLPKKCSGDGI</sequence>
<reference evidence="2" key="1">
    <citation type="submission" date="2018-05" db="EMBL/GenBank/DDBJ databases">
        <title>Leptospira yasudae sp. nov. and Leptospira stimsonii sp. nov., two pathogenic species of the genus Leptospira isolated from environmental sources.</title>
        <authorList>
            <person name="Casanovas-Massana A."/>
            <person name="Hamond C."/>
            <person name="Santos L.A."/>
            <person name="Hacker K.P."/>
            <person name="Balassiano I."/>
            <person name="Medeiros M.A."/>
            <person name="Reis M.G."/>
            <person name="Ko A.I."/>
            <person name="Wunder E.A."/>
        </authorList>
    </citation>
    <scope>NUCLEOTIDE SEQUENCE [LARGE SCALE GENOMIC DNA]</scope>
    <source>
        <strain evidence="2">AMB6-RJ</strain>
    </source>
</reference>
<proteinExistence type="predicted"/>
<protein>
    <submittedName>
        <fullName evidence="1">Uncharacterized protein</fullName>
    </submittedName>
</protein>
<dbReference type="EMBL" id="QHCS01000007">
    <property type="protein sequence ID" value="RHX83732.1"/>
    <property type="molecule type" value="Genomic_DNA"/>
</dbReference>